<dbReference type="GO" id="GO:0003700">
    <property type="term" value="F:DNA-binding transcription factor activity"/>
    <property type="evidence" value="ECO:0007669"/>
    <property type="project" value="TreeGrafter"/>
</dbReference>
<dbReference type="InterPro" id="IPR000595">
    <property type="entry name" value="cNMP-bd_dom"/>
</dbReference>
<protein>
    <submittedName>
        <fullName evidence="2">Crp/Fnr family transcriptional regulator</fullName>
    </submittedName>
</protein>
<dbReference type="PRINTS" id="PR00103">
    <property type="entry name" value="CAMPKINASE"/>
</dbReference>
<keyword evidence="3" id="KW-1185">Reference proteome</keyword>
<dbReference type="SUPFAM" id="SSF51206">
    <property type="entry name" value="cAMP-binding domain-like"/>
    <property type="match status" value="1"/>
</dbReference>
<dbReference type="InterPro" id="IPR018490">
    <property type="entry name" value="cNMP-bd_dom_sf"/>
</dbReference>
<organism evidence="2 3">
    <name type="scientific">Parathalassolituus penaei</name>
    <dbReference type="NCBI Taxonomy" id="2997323"/>
    <lineage>
        <taxon>Bacteria</taxon>
        <taxon>Pseudomonadati</taxon>
        <taxon>Pseudomonadota</taxon>
        <taxon>Gammaproteobacteria</taxon>
        <taxon>Oceanospirillales</taxon>
        <taxon>Oceanospirillaceae</taxon>
        <taxon>Parathalassolituus</taxon>
    </lineage>
</organism>
<dbReference type="InterPro" id="IPR050397">
    <property type="entry name" value="Env_Response_Regulators"/>
</dbReference>
<dbReference type="PANTHER" id="PTHR24567:SF26">
    <property type="entry name" value="REGULATORY PROTEIN YEIL"/>
    <property type="match status" value="1"/>
</dbReference>
<feature type="domain" description="Cyclic nucleotide-binding" evidence="1">
    <location>
        <begin position="30"/>
        <end position="128"/>
    </location>
</feature>
<dbReference type="SMART" id="SM00100">
    <property type="entry name" value="cNMP"/>
    <property type="match status" value="1"/>
</dbReference>
<accession>A0A9X3IRD5</accession>
<dbReference type="CDD" id="cd00038">
    <property type="entry name" value="CAP_ED"/>
    <property type="match status" value="1"/>
</dbReference>
<reference evidence="2" key="1">
    <citation type="submission" date="2022-11" db="EMBL/GenBank/DDBJ databases">
        <title>Parathalassolutuus dongxingensis gen. nov., sp. nov., a novel member of family Oceanospirillaceae isolated from a coastal shrimp pond in Guangxi, China.</title>
        <authorList>
            <person name="Chen H."/>
        </authorList>
    </citation>
    <scope>NUCLEOTIDE SEQUENCE</scope>
    <source>
        <strain evidence="2">G-43</strain>
    </source>
</reference>
<gene>
    <name evidence="2" type="ORF">OUO13_06150</name>
</gene>
<proteinExistence type="predicted"/>
<dbReference type="Gene3D" id="2.60.120.10">
    <property type="entry name" value="Jelly Rolls"/>
    <property type="match status" value="1"/>
</dbReference>
<evidence type="ECO:0000259" key="1">
    <source>
        <dbReference type="PROSITE" id="PS50042"/>
    </source>
</evidence>
<dbReference type="GO" id="GO:0005829">
    <property type="term" value="C:cytosol"/>
    <property type="evidence" value="ECO:0007669"/>
    <property type="project" value="TreeGrafter"/>
</dbReference>
<dbReference type="InterPro" id="IPR014710">
    <property type="entry name" value="RmlC-like_jellyroll"/>
</dbReference>
<name>A0A9X3IRD5_9GAMM</name>
<sequence length="175" mass="19615">MFRQSGVQSTVPSTPGLTPQRLALLQSMPIFGALNATSIAFIESHCRCLELEAGQVIFYEGDPASSLFVLEQGTAEVMKQCGPDLRRLRWLHDGDCFGEMAIVDMNPRGATVRTTTPCKALEIPTEALYGLYELDLEQFTLIQMNMLREVSRRLRYLIEKLADSQPEMLEKATKV</sequence>
<dbReference type="PANTHER" id="PTHR24567">
    <property type="entry name" value="CRP FAMILY TRANSCRIPTIONAL REGULATORY PROTEIN"/>
    <property type="match status" value="1"/>
</dbReference>
<dbReference type="EMBL" id="JAPNOA010000019">
    <property type="protein sequence ID" value="MCY0964761.1"/>
    <property type="molecule type" value="Genomic_DNA"/>
</dbReference>
<dbReference type="Proteomes" id="UP001150830">
    <property type="component" value="Unassembled WGS sequence"/>
</dbReference>
<dbReference type="PROSITE" id="PS50042">
    <property type="entry name" value="CNMP_BINDING_3"/>
    <property type="match status" value="1"/>
</dbReference>
<evidence type="ECO:0000313" key="3">
    <source>
        <dbReference type="Proteomes" id="UP001150830"/>
    </source>
</evidence>
<evidence type="ECO:0000313" key="2">
    <source>
        <dbReference type="EMBL" id="MCY0964761.1"/>
    </source>
</evidence>
<dbReference type="Pfam" id="PF00027">
    <property type="entry name" value="cNMP_binding"/>
    <property type="match status" value="1"/>
</dbReference>
<dbReference type="RefSeq" id="WP_283172978.1">
    <property type="nucleotide sequence ID" value="NZ_JAPNOA010000019.1"/>
</dbReference>
<comment type="caution">
    <text evidence="2">The sequence shown here is derived from an EMBL/GenBank/DDBJ whole genome shotgun (WGS) entry which is preliminary data.</text>
</comment>
<dbReference type="AlphaFoldDB" id="A0A9X3IRD5"/>